<organism evidence="2 3">
    <name type="scientific">Sphaeramia orbicularis</name>
    <name type="common">orbiculate cardinalfish</name>
    <dbReference type="NCBI Taxonomy" id="375764"/>
    <lineage>
        <taxon>Eukaryota</taxon>
        <taxon>Metazoa</taxon>
        <taxon>Chordata</taxon>
        <taxon>Craniata</taxon>
        <taxon>Vertebrata</taxon>
        <taxon>Euteleostomi</taxon>
        <taxon>Actinopterygii</taxon>
        <taxon>Neopterygii</taxon>
        <taxon>Teleostei</taxon>
        <taxon>Neoteleostei</taxon>
        <taxon>Acanthomorphata</taxon>
        <taxon>Gobiaria</taxon>
        <taxon>Kurtiformes</taxon>
        <taxon>Apogonoidei</taxon>
        <taxon>Apogonidae</taxon>
        <taxon>Apogoninae</taxon>
        <taxon>Sphaeramia</taxon>
    </lineage>
</organism>
<dbReference type="AlphaFoldDB" id="A0A672ZBI9"/>
<feature type="transmembrane region" description="Helical" evidence="1">
    <location>
        <begin position="55"/>
        <end position="77"/>
    </location>
</feature>
<keyword evidence="1" id="KW-1133">Transmembrane helix</keyword>
<dbReference type="PANTHER" id="PTHR37476">
    <property type="entry name" value="COILED-COIL DOMAIN-CONTAINING PROTEIN 171"/>
    <property type="match status" value="1"/>
</dbReference>
<evidence type="ECO:0000313" key="2">
    <source>
        <dbReference type="Ensembl" id="ENSSORP00005014696.1"/>
    </source>
</evidence>
<proteinExistence type="predicted"/>
<keyword evidence="3" id="KW-1185">Reference proteome</keyword>
<feature type="transmembrane region" description="Helical" evidence="1">
    <location>
        <begin position="84"/>
        <end position="102"/>
    </location>
</feature>
<reference evidence="2" key="2">
    <citation type="submission" date="2025-08" db="UniProtKB">
        <authorList>
            <consortium name="Ensembl"/>
        </authorList>
    </citation>
    <scope>IDENTIFICATION</scope>
</reference>
<keyword evidence="1" id="KW-0812">Transmembrane</keyword>
<protein>
    <submittedName>
        <fullName evidence="2">Uncharacterized protein</fullName>
    </submittedName>
</protein>
<dbReference type="PANTHER" id="PTHR37476:SF1">
    <property type="entry name" value="COILED-COIL DOMAIN-CONTAINING PROTEIN 171"/>
    <property type="match status" value="1"/>
</dbReference>
<keyword evidence="1" id="KW-0472">Membrane</keyword>
<accession>A0A672ZBI9</accession>
<reference evidence="2" key="1">
    <citation type="submission" date="2019-06" db="EMBL/GenBank/DDBJ databases">
        <authorList>
            <consortium name="Wellcome Sanger Institute Data Sharing"/>
        </authorList>
    </citation>
    <scope>NUCLEOTIDE SEQUENCE [LARGE SCALE GENOMIC DNA]</scope>
</reference>
<reference evidence="2" key="3">
    <citation type="submission" date="2025-09" db="UniProtKB">
        <authorList>
            <consortium name="Ensembl"/>
        </authorList>
    </citation>
    <scope>IDENTIFICATION</scope>
</reference>
<feature type="transmembrane region" description="Helical" evidence="1">
    <location>
        <begin position="146"/>
        <end position="162"/>
    </location>
</feature>
<dbReference type="Proteomes" id="UP000472271">
    <property type="component" value="Chromosome 18"/>
</dbReference>
<name>A0A672ZBI9_9TELE</name>
<sequence>MSDVPICDPQLRESLVQSQRSLQAQPRPLMLPVGLLELSGTEGIMGDPALASCQVAVFSASNILFPFFFFFFLYLSFSFFNLSIIYPFVFFFSLLSSFSQLSQTFISRVDWLEQEVSAHRSHVTALRSELQDACLRDNLIHRSADVLIGTLVSMFFRCLNFLKRLRSLTSKLPSPFCSAIP</sequence>
<evidence type="ECO:0000256" key="1">
    <source>
        <dbReference type="SAM" id="Phobius"/>
    </source>
</evidence>
<dbReference type="InParanoid" id="A0A672ZBI9"/>
<evidence type="ECO:0000313" key="3">
    <source>
        <dbReference type="Proteomes" id="UP000472271"/>
    </source>
</evidence>
<dbReference type="Ensembl" id="ENSSORT00005015125.1">
    <property type="protein sequence ID" value="ENSSORP00005014696.1"/>
    <property type="gene ID" value="ENSSORG00005007502.1"/>
</dbReference>